<keyword evidence="2 5" id="KW-0349">Heme</keyword>
<feature type="signal peptide" evidence="6">
    <location>
        <begin position="1"/>
        <end position="19"/>
    </location>
</feature>
<dbReference type="EMBL" id="PXWF02000307">
    <property type="protein sequence ID" value="PWF41777.1"/>
    <property type="molecule type" value="Genomic_DNA"/>
</dbReference>
<dbReference type="RefSeq" id="WP_106759868.1">
    <property type="nucleotide sequence ID" value="NZ_PXWF02000307.1"/>
</dbReference>
<evidence type="ECO:0000256" key="5">
    <source>
        <dbReference type="PIRSR" id="PIRSR601486-1"/>
    </source>
</evidence>
<dbReference type="GO" id="GO:0020037">
    <property type="term" value="F:heme binding"/>
    <property type="evidence" value="ECO:0007669"/>
    <property type="project" value="InterPro"/>
</dbReference>
<reference evidence="7 8" key="1">
    <citation type="submission" date="2018-04" db="EMBL/GenBank/DDBJ databases">
        <title>Massilia violaceinigra sp. nov., a novel purple-pigmented bacterium isolated from Tianshan glacier, Xinjiang, China.</title>
        <authorList>
            <person name="Wang H."/>
        </authorList>
    </citation>
    <scope>NUCLEOTIDE SEQUENCE [LARGE SCALE GENOMIC DNA]</scope>
    <source>
        <strain evidence="7 8">B448-2</strain>
    </source>
</reference>
<keyword evidence="1" id="KW-0813">Transport</keyword>
<evidence type="ECO:0000256" key="4">
    <source>
        <dbReference type="ARBA" id="ARBA00023004"/>
    </source>
</evidence>
<proteinExistence type="predicted"/>
<keyword evidence="6" id="KW-0732">Signal</keyword>
<evidence type="ECO:0000256" key="3">
    <source>
        <dbReference type="ARBA" id="ARBA00022723"/>
    </source>
</evidence>
<dbReference type="SUPFAM" id="SSF46458">
    <property type="entry name" value="Globin-like"/>
    <property type="match status" value="1"/>
</dbReference>
<keyword evidence="3 5" id="KW-0479">Metal-binding</keyword>
<feature type="binding site" description="distal binding residue" evidence="5">
    <location>
        <position position="94"/>
    </location>
    <ligand>
        <name>heme</name>
        <dbReference type="ChEBI" id="CHEBI:30413"/>
    </ligand>
    <ligandPart>
        <name>Fe</name>
        <dbReference type="ChEBI" id="CHEBI:18248"/>
    </ligandPart>
</feature>
<sequence>MKKYLLFILISISSTLALAQDAAPRDQLYKALGEKAGLVKLMDDFLPRLQADPRTGPFFKEVDEANLKKQLVDQFCEVSGGPCVYKGQDMKTSHMDLKINRAHFNALVEILQVSMAAQGTPFSAQNKLLAELAGMHRAIITTETR</sequence>
<dbReference type="AlphaFoldDB" id="A0A2U2HEC1"/>
<evidence type="ECO:0000256" key="2">
    <source>
        <dbReference type="ARBA" id="ARBA00022617"/>
    </source>
</evidence>
<dbReference type="Pfam" id="PF01152">
    <property type="entry name" value="Bac_globin"/>
    <property type="match status" value="1"/>
</dbReference>
<evidence type="ECO:0000313" key="8">
    <source>
        <dbReference type="Proteomes" id="UP000241421"/>
    </source>
</evidence>
<dbReference type="OrthoDB" id="9795814at2"/>
<dbReference type="InterPro" id="IPR009050">
    <property type="entry name" value="Globin-like_sf"/>
</dbReference>
<dbReference type="InterPro" id="IPR012292">
    <property type="entry name" value="Globin/Proto"/>
</dbReference>
<accession>A0A2U2HEC1</accession>
<evidence type="ECO:0000256" key="6">
    <source>
        <dbReference type="SAM" id="SignalP"/>
    </source>
</evidence>
<keyword evidence="8" id="KW-1185">Reference proteome</keyword>
<name>A0A2U2HEC1_9BURK</name>
<dbReference type="GO" id="GO:0046872">
    <property type="term" value="F:metal ion binding"/>
    <property type="evidence" value="ECO:0007669"/>
    <property type="project" value="UniProtKB-KW"/>
</dbReference>
<protein>
    <submittedName>
        <fullName evidence="7">Group 1 truncated hemoglobin</fullName>
    </submittedName>
</protein>
<gene>
    <name evidence="7" type="ORF">C7C56_023915</name>
</gene>
<evidence type="ECO:0000256" key="1">
    <source>
        <dbReference type="ARBA" id="ARBA00022448"/>
    </source>
</evidence>
<evidence type="ECO:0000313" key="7">
    <source>
        <dbReference type="EMBL" id="PWF41777.1"/>
    </source>
</evidence>
<feature type="chain" id="PRO_5015507644" evidence="6">
    <location>
        <begin position="20"/>
        <end position="145"/>
    </location>
</feature>
<dbReference type="InterPro" id="IPR001486">
    <property type="entry name" value="Hemoglobin_trunc"/>
</dbReference>
<dbReference type="CDD" id="cd00454">
    <property type="entry name" value="TrHb1_N"/>
    <property type="match status" value="1"/>
</dbReference>
<dbReference type="GO" id="GO:0019825">
    <property type="term" value="F:oxygen binding"/>
    <property type="evidence" value="ECO:0007669"/>
    <property type="project" value="InterPro"/>
</dbReference>
<organism evidence="7 8">
    <name type="scientific">Massilia glaciei</name>
    <dbReference type="NCBI Taxonomy" id="1524097"/>
    <lineage>
        <taxon>Bacteria</taxon>
        <taxon>Pseudomonadati</taxon>
        <taxon>Pseudomonadota</taxon>
        <taxon>Betaproteobacteria</taxon>
        <taxon>Burkholderiales</taxon>
        <taxon>Oxalobacteraceae</taxon>
        <taxon>Telluria group</taxon>
        <taxon>Massilia</taxon>
    </lineage>
</organism>
<dbReference type="Gene3D" id="1.10.490.10">
    <property type="entry name" value="Globins"/>
    <property type="match status" value="1"/>
</dbReference>
<keyword evidence="4 5" id="KW-0408">Iron</keyword>
<dbReference type="Proteomes" id="UP000241421">
    <property type="component" value="Unassembled WGS sequence"/>
</dbReference>
<comment type="caution">
    <text evidence="7">The sequence shown here is derived from an EMBL/GenBank/DDBJ whole genome shotgun (WGS) entry which is preliminary data.</text>
</comment>